<comment type="similarity">
    <text evidence="2 8">Belongs to the alanine or glycine:cation symporter (AGCS) (TC 2.A.25) family.</text>
</comment>
<dbReference type="NCBIfam" id="TIGR00835">
    <property type="entry name" value="agcS"/>
    <property type="match status" value="1"/>
</dbReference>
<dbReference type="PRINTS" id="PR00175">
    <property type="entry name" value="NAALASMPORT"/>
</dbReference>
<dbReference type="EMBL" id="QDKL01000003">
    <property type="protein sequence ID" value="RZF20572.1"/>
    <property type="molecule type" value="Genomic_DNA"/>
</dbReference>
<keyword evidence="6 8" id="KW-1133">Transmembrane helix</keyword>
<evidence type="ECO:0000256" key="5">
    <source>
        <dbReference type="ARBA" id="ARBA00022692"/>
    </source>
</evidence>
<keyword evidence="7 8" id="KW-0472">Membrane</keyword>
<feature type="transmembrane region" description="Helical" evidence="8">
    <location>
        <begin position="400"/>
        <end position="423"/>
    </location>
</feature>
<feature type="transmembrane region" description="Helical" evidence="8">
    <location>
        <begin position="55"/>
        <end position="80"/>
    </location>
</feature>
<keyword evidence="11" id="KW-1185">Reference proteome</keyword>
<feature type="transmembrane region" description="Helical" evidence="8">
    <location>
        <begin position="236"/>
        <end position="255"/>
    </location>
</feature>
<feature type="chain" id="PRO_5046209649" evidence="9">
    <location>
        <begin position="25"/>
        <end position="509"/>
    </location>
</feature>
<evidence type="ECO:0000313" key="11">
    <source>
        <dbReference type="Proteomes" id="UP000443582"/>
    </source>
</evidence>
<keyword evidence="5 8" id="KW-0812">Transmembrane</keyword>
<dbReference type="RefSeq" id="WP_115362517.1">
    <property type="nucleotide sequence ID" value="NZ_QDKL01000003.1"/>
</dbReference>
<feature type="transmembrane region" description="Helical" evidence="8">
    <location>
        <begin position="196"/>
        <end position="216"/>
    </location>
</feature>
<feature type="signal peptide" evidence="9">
    <location>
        <begin position="1"/>
        <end position="24"/>
    </location>
</feature>
<evidence type="ECO:0000256" key="4">
    <source>
        <dbReference type="ARBA" id="ARBA00022475"/>
    </source>
</evidence>
<evidence type="ECO:0000256" key="2">
    <source>
        <dbReference type="ARBA" id="ARBA00009261"/>
    </source>
</evidence>
<evidence type="ECO:0000256" key="6">
    <source>
        <dbReference type="ARBA" id="ARBA00022989"/>
    </source>
</evidence>
<feature type="transmembrane region" description="Helical" evidence="8">
    <location>
        <begin position="470"/>
        <end position="489"/>
    </location>
</feature>
<organism evidence="10 11">
    <name type="scientific">Halobacteriovorax vibrionivorans</name>
    <dbReference type="NCBI Taxonomy" id="2152716"/>
    <lineage>
        <taxon>Bacteria</taxon>
        <taxon>Pseudomonadati</taxon>
        <taxon>Bdellovibrionota</taxon>
        <taxon>Bacteriovoracia</taxon>
        <taxon>Bacteriovoracales</taxon>
        <taxon>Halobacteriovoraceae</taxon>
        <taxon>Halobacteriovorax</taxon>
    </lineage>
</organism>
<evidence type="ECO:0000256" key="9">
    <source>
        <dbReference type="SAM" id="SignalP"/>
    </source>
</evidence>
<comment type="caution">
    <text evidence="10">The sequence shown here is derived from an EMBL/GenBank/DDBJ whole genome shotgun (WGS) entry which is preliminary data.</text>
</comment>
<keyword evidence="3 8" id="KW-0813">Transport</keyword>
<keyword evidence="8" id="KW-0769">Symport</keyword>
<accession>A0ABY0IGU2</accession>
<dbReference type="Proteomes" id="UP000443582">
    <property type="component" value="Unassembled WGS sequence"/>
</dbReference>
<evidence type="ECO:0000256" key="7">
    <source>
        <dbReference type="ARBA" id="ARBA00023136"/>
    </source>
</evidence>
<dbReference type="InterPro" id="IPR001463">
    <property type="entry name" value="Na/Ala_symport"/>
</dbReference>
<dbReference type="Pfam" id="PF01235">
    <property type="entry name" value="Na_Ala_symp"/>
    <property type="match status" value="1"/>
</dbReference>
<feature type="transmembrane region" description="Helical" evidence="8">
    <location>
        <begin position="267"/>
        <end position="285"/>
    </location>
</feature>
<evidence type="ECO:0000256" key="8">
    <source>
        <dbReference type="RuleBase" id="RU363064"/>
    </source>
</evidence>
<keyword evidence="9" id="KW-0732">Signal</keyword>
<evidence type="ECO:0000313" key="10">
    <source>
        <dbReference type="EMBL" id="RZF20572.1"/>
    </source>
</evidence>
<dbReference type="Gene3D" id="1.20.1740.10">
    <property type="entry name" value="Amino acid/polyamine transporter I"/>
    <property type="match status" value="1"/>
</dbReference>
<dbReference type="PANTHER" id="PTHR30330:SF3">
    <property type="entry name" value="TRANSCRIPTIONAL REGULATOR, LRP FAMILY"/>
    <property type="match status" value="1"/>
</dbReference>
<name>A0ABY0IGU2_9BACT</name>
<keyword evidence="4 8" id="KW-1003">Cell membrane</keyword>
<dbReference type="PANTHER" id="PTHR30330">
    <property type="entry name" value="AGSS FAMILY TRANSPORTER, SODIUM-ALANINE"/>
    <property type="match status" value="1"/>
</dbReference>
<protein>
    <submittedName>
        <fullName evidence="10">Alanine:cation symporter family protein</fullName>
    </submittedName>
</protein>
<comment type="subcellular location">
    <subcellularLocation>
        <location evidence="1 8">Cell membrane</location>
        <topology evidence="1 8">Multi-pass membrane protein</topology>
    </subcellularLocation>
</comment>
<sequence length="509" mass="55895">MIKLASTRVLLALFSALTSLSVFAQDELKLQEQVNKIFGTFNEHYEKFLFFPVPVFYWGEVITMPLILLVMVFGGLFFTIRLGFINVRLFKHSIDVIRGKYDNPEDEGDITHFQALTSALSATVGLGNIAGVALAIGRGGPGVIFWIWIIAFFGMSLKFASSTFAQLYKQKTMKGDILGGPMVYLSEMFKNHNWPMLGKIMGCFYAVMTIGASLGGGNLFQANQTYKIIANQHPDANPWIVGIVLAFLAGAVLIGGIKKIGSVTSKLVPFMCVFYVLSCLAIIFSNASMIPDMFVQIFKEAFNPDAAFGGFFAVMLTGVQRASFSNEAGLGSSAIAHAAAKTKEPVREGVVAMIGPVIDTHVVCTITALTLLITGAYKDPEVAKQGVEMTALAFSHLGSWMPYFLLVAICVFAYSTVISWSYYGERATVYLFEKRLGYNAVRFYRFAYVFIIILGPVLSIGNVLGFADLMLLSIAFPNIIGMVCFSGILKAKAQDYLDRFKSGQMKEYF</sequence>
<feature type="transmembrane region" description="Helical" evidence="8">
    <location>
        <begin position="143"/>
        <end position="165"/>
    </location>
</feature>
<reference evidence="11" key="1">
    <citation type="journal article" date="2019" name="Int. J. Syst. Evol. Microbiol.">
        <title>Halobacteriovorax valvorus sp. nov., a novel prokaryotic predator isolated from coastal seawater of China.</title>
        <authorList>
            <person name="Chen M.-X."/>
        </authorList>
    </citation>
    <scope>NUCLEOTIDE SEQUENCE [LARGE SCALE GENOMIC DNA]</scope>
    <source>
        <strain evidence="11">BL9</strain>
    </source>
</reference>
<evidence type="ECO:0000256" key="1">
    <source>
        <dbReference type="ARBA" id="ARBA00004651"/>
    </source>
</evidence>
<evidence type="ECO:0000256" key="3">
    <source>
        <dbReference type="ARBA" id="ARBA00022448"/>
    </source>
</evidence>
<feature type="transmembrane region" description="Helical" evidence="8">
    <location>
        <begin position="443"/>
        <end position="464"/>
    </location>
</feature>
<feature type="transmembrane region" description="Helical" evidence="8">
    <location>
        <begin position="115"/>
        <end position="137"/>
    </location>
</feature>
<proteinExistence type="inferred from homology"/>
<gene>
    <name evidence="10" type="ORF">DAY19_11340</name>
</gene>